<accession>A0A2S2QIW2</accession>
<name>A0A2S2QIW2_9HEMI</name>
<reference evidence="1" key="1">
    <citation type="submission" date="2018-04" db="EMBL/GenBank/DDBJ databases">
        <title>Transcriptome assembly of Sipha flava.</title>
        <authorList>
            <person name="Scully E.D."/>
            <person name="Geib S.M."/>
            <person name="Palmer N.A."/>
            <person name="Koch K."/>
            <person name="Bradshaw J."/>
            <person name="Heng-Moss T."/>
            <person name="Sarath G."/>
        </authorList>
    </citation>
    <scope>NUCLEOTIDE SEQUENCE</scope>
</reference>
<proteinExistence type="predicted"/>
<dbReference type="Proteomes" id="UP000694846">
    <property type="component" value="Unplaced"/>
</dbReference>
<dbReference type="EMBL" id="GGMS01008473">
    <property type="protein sequence ID" value="MBY77676.1"/>
    <property type="molecule type" value="Transcribed_RNA"/>
</dbReference>
<organism evidence="1">
    <name type="scientific">Sipha flava</name>
    <name type="common">yellow sugarcane aphid</name>
    <dbReference type="NCBI Taxonomy" id="143950"/>
    <lineage>
        <taxon>Eukaryota</taxon>
        <taxon>Metazoa</taxon>
        <taxon>Ecdysozoa</taxon>
        <taxon>Arthropoda</taxon>
        <taxon>Hexapoda</taxon>
        <taxon>Insecta</taxon>
        <taxon>Pterygota</taxon>
        <taxon>Neoptera</taxon>
        <taxon>Paraneoptera</taxon>
        <taxon>Hemiptera</taxon>
        <taxon>Sternorrhyncha</taxon>
        <taxon>Aphidomorpha</taxon>
        <taxon>Aphidoidea</taxon>
        <taxon>Aphididae</taxon>
        <taxon>Sipha</taxon>
    </lineage>
</organism>
<reference evidence="3" key="2">
    <citation type="submission" date="2025-04" db="UniProtKB">
        <authorList>
            <consortium name="RefSeq"/>
        </authorList>
    </citation>
    <scope>IDENTIFICATION</scope>
    <source>
        <tissue evidence="3">Whole body</tissue>
    </source>
</reference>
<dbReference type="GeneID" id="112690068"/>
<evidence type="ECO:0000313" key="1">
    <source>
        <dbReference type="EMBL" id="MBY77676.1"/>
    </source>
</evidence>
<sequence>MSEKRIAVVRCRINKNLHVDCSEIELMNIDELHTLRHVIVHAFDAQRYHEESIVNDQYMSWVRGLYDVDITLSRHRWLRGSVCLTRKMASENASAVVESTNGAGGSGGQKKKKEIETIKNSWVKKMKTFSQAK</sequence>
<dbReference type="AlphaFoldDB" id="A0A2S2QIW2"/>
<evidence type="ECO:0000313" key="3">
    <source>
        <dbReference type="RefSeq" id="XP_025419766.1"/>
    </source>
</evidence>
<gene>
    <name evidence="3" type="primary">LOC112690068</name>
    <name evidence="1" type="ORF">g.4807</name>
</gene>
<keyword evidence="2" id="KW-1185">Reference proteome</keyword>
<dbReference type="RefSeq" id="XP_025419766.1">
    <property type="nucleotide sequence ID" value="XM_025563981.1"/>
</dbReference>
<evidence type="ECO:0000313" key="2">
    <source>
        <dbReference type="Proteomes" id="UP000694846"/>
    </source>
</evidence>
<protein>
    <submittedName>
        <fullName evidence="3">Uncharacterized protein LOC112690068</fullName>
    </submittedName>
</protein>